<dbReference type="Gene3D" id="2.150.10.10">
    <property type="entry name" value="Serralysin-like metalloprotease, C-terminal"/>
    <property type="match status" value="5"/>
</dbReference>
<keyword evidence="2" id="KW-0964">Secreted</keyword>
<dbReference type="InterPro" id="IPR001343">
    <property type="entry name" value="Hemolysn_Ca-bd"/>
</dbReference>
<dbReference type="PRINTS" id="PR00313">
    <property type="entry name" value="CABNDNGRPT"/>
</dbReference>
<dbReference type="InterPro" id="IPR050557">
    <property type="entry name" value="RTX_toxin/Mannuronan_C5-epim"/>
</dbReference>
<dbReference type="PROSITE" id="PS00330">
    <property type="entry name" value="HEMOLYSIN_CALCIUM"/>
    <property type="match status" value="4"/>
</dbReference>
<dbReference type="EMBL" id="JAAGOX010000034">
    <property type="protein sequence ID" value="NDW46692.1"/>
    <property type="molecule type" value="Genomic_DNA"/>
</dbReference>
<feature type="compositionally biased region" description="Acidic residues" evidence="3">
    <location>
        <begin position="661"/>
        <end position="672"/>
    </location>
</feature>
<dbReference type="Pfam" id="PF00353">
    <property type="entry name" value="HemolysinCabind"/>
    <property type="match status" value="9"/>
</dbReference>
<name>A0A6B2NRD8_9RHOB</name>
<dbReference type="SUPFAM" id="SSF51120">
    <property type="entry name" value="beta-Roll"/>
    <property type="match status" value="3"/>
</dbReference>
<accession>A0A6B2NRD8</accession>
<comment type="caution">
    <text evidence="4">The sequence shown here is derived from an EMBL/GenBank/DDBJ whole genome shotgun (WGS) entry which is preliminary data.</text>
</comment>
<evidence type="ECO:0000313" key="4">
    <source>
        <dbReference type="EMBL" id="NDW46692.1"/>
    </source>
</evidence>
<proteinExistence type="predicted"/>
<dbReference type="InterPro" id="IPR011049">
    <property type="entry name" value="Serralysin-like_metalloprot_C"/>
</dbReference>
<feature type="region of interest" description="Disordered" evidence="3">
    <location>
        <begin position="559"/>
        <end position="601"/>
    </location>
</feature>
<protein>
    <submittedName>
        <fullName evidence="4">Calcium-binding protein</fullName>
    </submittedName>
</protein>
<dbReference type="AlphaFoldDB" id="A0A6B2NRD8"/>
<feature type="region of interest" description="Disordered" evidence="3">
    <location>
        <begin position="689"/>
        <end position="714"/>
    </location>
</feature>
<sequence length="899" mass="91226">MFDSLTGELASVFYGEQVGTLRSGFGTTEGVDIVALSGGRFMSIWEQHHYSYRGPGAGPTTSADPLYGMTFSSDGVSEGPRTYLLTSDLPDFFYDEEYGHVSYFRTDYSFISSEYHYAPDRVVGGTLNNADWVELDIADANGPSVAQLSDGRILVGWKKYSSADIEIQFFSGNGATTGSLSVEGDVRLGGILSAVVEGLADPDGIVSQSLQWTRNGVDIEGETGASYTLTEDDIGVQIGVRMTVVDEKGNEATGAATHPLALGGHFTGTEGADSIAGTIGSDLIEGLGGNDTLDGGDLGFDTVLGGDGNDAITGGGLKSVTAGNGDDTVSGSTNYGEIHGDDGNDNLDIQGTGNQILGDAGNDTLRGADGSVISGGDGNDVLFGTAGTTILGGLGQDEIVAQGGGNVINPGDGQDTIFLTAGDFDADLVRGSAADLTSDFLSGFHASHAVLIENATLTGEATFDLVEGNTRIVLATGPGPEDSFSLLLEGDLTGLGIEAFQRGGDIGIGVQSFLEGGLGQVRGNIFANSFVNTRANLVYAGGGDDLIITSDYGASSLFGEDGDDTISSGPASEMLDGGTGNDSLAGNGGDDTLQGGDGNDTANGGDGYDLIAGGIGDDLSFGGIGADRLYGGEGNDTLYGEPDNDTLTGGTGDDSIVGGLGDDEAFGEDGADTLDGGFGHDRLLGGAGDDSLDGGLGSDTLNGGAGDDTIIGGPGEDDLRDVIYAGDGNDSVDAGAGNDLIFGQDGNDTIAGGAGVDELQGQDGDDVITGSAFSDLVFGGAGDDFVNGGYGSDRINGGTGADKFFHVGIEGHGSDWVQDYSVTEGDVLLFGNSSATREQFQVNFAHTENAEGERSGDDAVMEAFVIFRPTGQIMWALVDGAGQDGINLKIGDDVFDLLG</sequence>
<dbReference type="RefSeq" id="WP_164131720.1">
    <property type="nucleotide sequence ID" value="NZ_JAAGOX010000034.1"/>
</dbReference>
<dbReference type="GO" id="GO:0005576">
    <property type="term" value="C:extracellular region"/>
    <property type="evidence" value="ECO:0007669"/>
    <property type="project" value="UniProtKB-SubCell"/>
</dbReference>
<dbReference type="InterPro" id="IPR018511">
    <property type="entry name" value="Hemolysin-typ_Ca-bd_CS"/>
</dbReference>
<dbReference type="Gene3D" id="2.60.40.2700">
    <property type="match status" value="1"/>
</dbReference>
<feature type="region of interest" description="Disordered" evidence="3">
    <location>
        <begin position="323"/>
        <end position="353"/>
    </location>
</feature>
<dbReference type="PANTHER" id="PTHR38340:SF1">
    <property type="entry name" value="S-LAYER PROTEIN"/>
    <property type="match status" value="1"/>
</dbReference>
<evidence type="ECO:0000256" key="3">
    <source>
        <dbReference type="SAM" id="MobiDB-lite"/>
    </source>
</evidence>
<dbReference type="GO" id="GO:0005509">
    <property type="term" value="F:calcium ion binding"/>
    <property type="evidence" value="ECO:0007669"/>
    <property type="project" value="InterPro"/>
</dbReference>
<evidence type="ECO:0000256" key="2">
    <source>
        <dbReference type="ARBA" id="ARBA00022525"/>
    </source>
</evidence>
<evidence type="ECO:0000256" key="1">
    <source>
        <dbReference type="ARBA" id="ARBA00004613"/>
    </source>
</evidence>
<reference evidence="4" key="1">
    <citation type="submission" date="2020-02" db="EMBL/GenBank/DDBJ databases">
        <title>Delineation of the pyrene-degrading pathway in Roseobacter clade bacteria by genomic analysis.</title>
        <authorList>
            <person name="Zhou H."/>
            <person name="Wang H."/>
        </authorList>
    </citation>
    <scope>NUCLEOTIDE SEQUENCE</scope>
    <source>
        <strain evidence="4">PrR005</strain>
    </source>
</reference>
<dbReference type="PANTHER" id="PTHR38340">
    <property type="entry name" value="S-LAYER PROTEIN"/>
    <property type="match status" value="1"/>
</dbReference>
<feature type="region of interest" description="Disordered" evidence="3">
    <location>
        <begin position="635"/>
        <end position="674"/>
    </location>
</feature>
<comment type="subcellular location">
    <subcellularLocation>
        <location evidence="1">Secreted</location>
    </subcellularLocation>
</comment>
<gene>
    <name evidence="4" type="ORF">G0P99_17200</name>
</gene>
<organism evidence="4">
    <name type="scientific">Ruegeria sp. PrR005</name>
    <dbReference type="NCBI Taxonomy" id="2706882"/>
    <lineage>
        <taxon>Bacteria</taxon>
        <taxon>Pseudomonadati</taxon>
        <taxon>Pseudomonadota</taxon>
        <taxon>Alphaproteobacteria</taxon>
        <taxon>Rhodobacterales</taxon>
        <taxon>Roseobacteraceae</taxon>
        <taxon>Ruegeria</taxon>
    </lineage>
</organism>